<evidence type="ECO:0000313" key="2">
    <source>
        <dbReference type="EMBL" id="AKU96141.1"/>
    </source>
</evidence>
<organism evidence="2 3">
    <name type="scientific">Labilithrix luteola</name>
    <dbReference type="NCBI Taxonomy" id="1391654"/>
    <lineage>
        <taxon>Bacteria</taxon>
        <taxon>Pseudomonadati</taxon>
        <taxon>Myxococcota</taxon>
        <taxon>Polyangia</taxon>
        <taxon>Polyangiales</taxon>
        <taxon>Labilitrichaceae</taxon>
        <taxon>Labilithrix</taxon>
    </lineage>
</organism>
<feature type="compositionally biased region" description="Gly residues" evidence="1">
    <location>
        <begin position="122"/>
        <end position="134"/>
    </location>
</feature>
<name>A0A0K1PRX6_9BACT</name>
<accession>A0A0K1PRX6</accession>
<sequence>MRLELSAPLSRPFKARGAQVVRVAEYTDLTIQISGKLTATPWDGHRGGIIAVFVNGAMQVDGTIDVDTCGLRDGVSYANTGLYDCGATLDRVPIAGFAAKGEGLVTMQYRGEGDGDPAAAPGGRGNGTNGGGGGQCHNAGAGGGGNGGAGGVGGREFSSDADGGAYGGLAGSALLYSVKERLVLGGGGGAGDRHKSIDTSGGRGAGAMLIRARSLKVTGDIHANGGSAGQTAHDGSGGGGAGGTIALFVTETASCDKVLRANGGAGGSTTMAQVGPGGGGGGGHVYLQSTNNGCSFEVKSGIAGIQANPNALDGPHYGATPATPEQGIIEVP</sequence>
<feature type="region of interest" description="Disordered" evidence="1">
    <location>
        <begin position="109"/>
        <end position="134"/>
    </location>
</feature>
<dbReference type="AlphaFoldDB" id="A0A0K1PRX6"/>
<dbReference type="STRING" id="1391654.AKJ09_02805"/>
<evidence type="ECO:0008006" key="4">
    <source>
        <dbReference type="Google" id="ProtNLM"/>
    </source>
</evidence>
<dbReference type="Proteomes" id="UP000064967">
    <property type="component" value="Chromosome"/>
</dbReference>
<dbReference type="KEGG" id="llu:AKJ09_02805"/>
<protein>
    <recommendedName>
        <fullName evidence="4">PE-PGRS family protein</fullName>
    </recommendedName>
</protein>
<dbReference type="EMBL" id="CP012333">
    <property type="protein sequence ID" value="AKU96141.1"/>
    <property type="molecule type" value="Genomic_DNA"/>
</dbReference>
<keyword evidence="3" id="KW-1185">Reference proteome</keyword>
<reference evidence="2 3" key="1">
    <citation type="submission" date="2015-08" db="EMBL/GenBank/DDBJ databases">
        <authorList>
            <person name="Babu N.S."/>
            <person name="Beckwith C.J."/>
            <person name="Beseler K.G."/>
            <person name="Brison A."/>
            <person name="Carone J.V."/>
            <person name="Caskin T.P."/>
            <person name="Diamond M."/>
            <person name="Durham M.E."/>
            <person name="Foxe J.M."/>
            <person name="Go M."/>
            <person name="Henderson B.A."/>
            <person name="Jones I.B."/>
            <person name="McGettigan J.A."/>
            <person name="Micheletti S.J."/>
            <person name="Nasrallah M.E."/>
            <person name="Ortiz D."/>
            <person name="Piller C.R."/>
            <person name="Privatt S.R."/>
            <person name="Schneider S.L."/>
            <person name="Sharp S."/>
            <person name="Smith T.C."/>
            <person name="Stanton J.D."/>
            <person name="Ullery H.E."/>
            <person name="Wilson R.J."/>
            <person name="Serrano M.G."/>
            <person name="Buck G."/>
            <person name="Lee V."/>
            <person name="Wang Y."/>
            <person name="Carvalho R."/>
            <person name="Voegtly L."/>
            <person name="Shi R."/>
            <person name="Duckworth R."/>
            <person name="Johnson A."/>
            <person name="Loviza R."/>
            <person name="Walstead R."/>
            <person name="Shah Z."/>
            <person name="Kiflezghi M."/>
            <person name="Wade K."/>
            <person name="Ball S.L."/>
            <person name="Bradley K.W."/>
            <person name="Asai D.J."/>
            <person name="Bowman C.A."/>
            <person name="Russell D.A."/>
            <person name="Pope W.H."/>
            <person name="Jacobs-Sera D."/>
            <person name="Hendrix R.W."/>
            <person name="Hatfull G.F."/>
        </authorList>
    </citation>
    <scope>NUCLEOTIDE SEQUENCE [LARGE SCALE GENOMIC DNA]</scope>
    <source>
        <strain evidence="2 3">DSM 27648</strain>
    </source>
</reference>
<proteinExistence type="predicted"/>
<evidence type="ECO:0000256" key="1">
    <source>
        <dbReference type="SAM" id="MobiDB-lite"/>
    </source>
</evidence>
<evidence type="ECO:0000313" key="3">
    <source>
        <dbReference type="Proteomes" id="UP000064967"/>
    </source>
</evidence>
<gene>
    <name evidence="2" type="ORF">AKJ09_02805</name>
</gene>